<gene>
    <name evidence="1" type="ORF">HHM24_08235</name>
</gene>
<name>A0ABX1SSW0_STACP</name>
<keyword evidence="2" id="KW-1185">Reference proteome</keyword>
<protein>
    <recommendedName>
        <fullName evidence="3">Phage protein</fullName>
    </recommendedName>
</protein>
<evidence type="ECO:0008006" key="3">
    <source>
        <dbReference type="Google" id="ProtNLM"/>
    </source>
</evidence>
<dbReference type="EMBL" id="JABBMI010000068">
    <property type="protein sequence ID" value="NMK54707.1"/>
    <property type="molecule type" value="Genomic_DNA"/>
</dbReference>
<organism evidence="1 2">
    <name type="scientific">Staphylococcus capitis</name>
    <dbReference type="NCBI Taxonomy" id="29388"/>
    <lineage>
        <taxon>Bacteria</taxon>
        <taxon>Bacillati</taxon>
        <taxon>Bacillota</taxon>
        <taxon>Bacilli</taxon>
        <taxon>Bacillales</taxon>
        <taxon>Staphylococcaceae</taxon>
        <taxon>Staphylococcus</taxon>
    </lineage>
</organism>
<proteinExistence type="predicted"/>
<accession>A0ABX1SSW0</accession>
<dbReference type="RefSeq" id="WP_168992827.1">
    <property type="nucleotide sequence ID" value="NZ_JABBMI010000068.1"/>
</dbReference>
<reference evidence="1 2" key="1">
    <citation type="submission" date="2020-04" db="EMBL/GenBank/DDBJ databases">
        <title>The Epidemiology and Molecular Characteristics of Linezolid-Resistant Staphylococcus capitis in Huashan Hospital, Shanghai.</title>
        <authorList>
            <person name="Ding L."/>
            <person name="Li P."/>
            <person name="Yang Y."/>
            <person name="Lin D."/>
            <person name="Xu X."/>
        </authorList>
    </citation>
    <scope>NUCLEOTIDE SEQUENCE [LARGE SCALE GENOMIC DNA]</scope>
    <source>
        <strain evidence="1 2">17-84</strain>
    </source>
</reference>
<sequence>MQEENKKVIYYYYDEESNRRPIFESNCLIDSYESLYAKFPKTKNNLYALIQGKEFKLA</sequence>
<comment type="caution">
    <text evidence="1">The sequence shown here is derived from an EMBL/GenBank/DDBJ whole genome shotgun (WGS) entry which is preliminary data.</text>
</comment>
<evidence type="ECO:0000313" key="2">
    <source>
        <dbReference type="Proteomes" id="UP000538955"/>
    </source>
</evidence>
<evidence type="ECO:0000313" key="1">
    <source>
        <dbReference type="EMBL" id="NMK54707.1"/>
    </source>
</evidence>
<dbReference type="Proteomes" id="UP000538955">
    <property type="component" value="Unassembled WGS sequence"/>
</dbReference>